<dbReference type="Proteomes" id="UP001152049">
    <property type="component" value="Unassembled WGS sequence"/>
</dbReference>
<accession>A0A9W8RYL6</accession>
<dbReference type="AlphaFoldDB" id="A0A9W8RYL6"/>
<organism evidence="2 3">
    <name type="scientific">Fusarium torreyae</name>
    <dbReference type="NCBI Taxonomy" id="1237075"/>
    <lineage>
        <taxon>Eukaryota</taxon>
        <taxon>Fungi</taxon>
        <taxon>Dikarya</taxon>
        <taxon>Ascomycota</taxon>
        <taxon>Pezizomycotina</taxon>
        <taxon>Sordariomycetes</taxon>
        <taxon>Hypocreomycetidae</taxon>
        <taxon>Hypocreales</taxon>
        <taxon>Nectriaceae</taxon>
        <taxon>Fusarium</taxon>
    </lineage>
</organism>
<protein>
    <submittedName>
        <fullName evidence="2">Uncharacterized protein</fullName>
    </submittedName>
</protein>
<evidence type="ECO:0000256" key="1">
    <source>
        <dbReference type="SAM" id="MobiDB-lite"/>
    </source>
</evidence>
<name>A0A9W8RYL6_9HYPO</name>
<sequence length="154" mass="17397">MAGSRKQLKEILNAGECSTQEVQQKERVSEMPPGPPANHADGEDPERDRSFQDESNDGSEHDSLMPPETMNREAKEQMRFRNFEKNTFRQPKFWLSWQGSILAHSDNTTNSSMPEIAGQSQSGMGYIVFAGNKYQKFKAVGNDEAVEKNRKALD</sequence>
<evidence type="ECO:0000313" key="3">
    <source>
        <dbReference type="Proteomes" id="UP001152049"/>
    </source>
</evidence>
<dbReference type="OrthoDB" id="5220117at2759"/>
<dbReference type="EMBL" id="JAOQAZ010000016">
    <property type="protein sequence ID" value="KAJ4258136.1"/>
    <property type="molecule type" value="Genomic_DNA"/>
</dbReference>
<feature type="region of interest" description="Disordered" evidence="1">
    <location>
        <begin position="1"/>
        <end position="77"/>
    </location>
</feature>
<evidence type="ECO:0000313" key="2">
    <source>
        <dbReference type="EMBL" id="KAJ4258136.1"/>
    </source>
</evidence>
<feature type="compositionally biased region" description="Basic and acidic residues" evidence="1">
    <location>
        <begin position="40"/>
        <end position="63"/>
    </location>
</feature>
<reference evidence="2" key="1">
    <citation type="submission" date="2022-09" db="EMBL/GenBank/DDBJ databases">
        <title>Fusarium specimens isolated from Avocado Roots.</title>
        <authorList>
            <person name="Stajich J."/>
            <person name="Roper C."/>
            <person name="Heimlech-Rivalta G."/>
        </authorList>
    </citation>
    <scope>NUCLEOTIDE SEQUENCE</scope>
    <source>
        <strain evidence="2">CF00136</strain>
    </source>
</reference>
<comment type="caution">
    <text evidence="2">The sequence shown here is derived from an EMBL/GenBank/DDBJ whole genome shotgun (WGS) entry which is preliminary data.</text>
</comment>
<proteinExistence type="predicted"/>
<gene>
    <name evidence="2" type="ORF">NW762_008277</name>
</gene>
<keyword evidence="3" id="KW-1185">Reference proteome</keyword>